<evidence type="ECO:0000256" key="1">
    <source>
        <dbReference type="SAM" id="SignalP"/>
    </source>
</evidence>
<protein>
    <submittedName>
        <fullName evidence="2">YnbE family lipoprotein</fullName>
    </submittedName>
</protein>
<dbReference type="AlphaFoldDB" id="A0A5C4S0X3"/>
<reference evidence="2 3" key="1">
    <citation type="submission" date="2019-05" db="EMBL/GenBank/DDBJ databases">
        <title>Draft Whole-Genome sequence of the green sulfur bacterium Prosthecochloris vibrioformis DSM 260.</title>
        <authorList>
            <person name="Meyer T.E."/>
            <person name="Kyndt J.A."/>
        </authorList>
    </citation>
    <scope>NUCLEOTIDE SEQUENCE [LARGE SCALE GENOMIC DNA]</scope>
    <source>
        <strain evidence="2 3">DSM 260</strain>
    </source>
</reference>
<keyword evidence="1" id="KW-0732">Signal</keyword>
<dbReference type="PROSITE" id="PS51257">
    <property type="entry name" value="PROKAR_LIPOPROTEIN"/>
    <property type="match status" value="1"/>
</dbReference>
<evidence type="ECO:0000313" key="3">
    <source>
        <dbReference type="Proteomes" id="UP000309544"/>
    </source>
</evidence>
<gene>
    <name evidence="2" type="ORF">FGF68_04955</name>
</gene>
<dbReference type="InterPro" id="IPR025985">
    <property type="entry name" value="YnbE"/>
</dbReference>
<name>A0A5C4S0X3_PROVB</name>
<accession>A0A5C4S0X3</accession>
<keyword evidence="2" id="KW-0449">Lipoprotein</keyword>
<dbReference type="Pfam" id="PF13617">
    <property type="entry name" value="Lipoprotein_19"/>
    <property type="match status" value="1"/>
</dbReference>
<feature type="signal peptide" evidence="1">
    <location>
        <begin position="1"/>
        <end position="22"/>
    </location>
</feature>
<comment type="caution">
    <text evidence="2">The sequence shown here is derived from an EMBL/GenBank/DDBJ whole genome shotgun (WGS) entry which is preliminary data.</text>
</comment>
<keyword evidence="3" id="KW-1185">Reference proteome</keyword>
<dbReference type="EMBL" id="VDCI01000003">
    <property type="protein sequence ID" value="TNJ36925.1"/>
    <property type="molecule type" value="Genomic_DNA"/>
</dbReference>
<sequence length="66" mass="7257">MKKSHRSGLLVLAAAMALGSSCTPTVKVEAPDKPIVINMNIKIDHEIRVKVDRELDNLLDSKQGLF</sequence>
<dbReference type="Proteomes" id="UP000309544">
    <property type="component" value="Unassembled WGS sequence"/>
</dbReference>
<proteinExistence type="predicted"/>
<feature type="chain" id="PRO_5022740722" evidence="1">
    <location>
        <begin position="23"/>
        <end position="66"/>
    </location>
</feature>
<organism evidence="2 3">
    <name type="scientific">Prosthecochloris vibrioformis</name>
    <name type="common">Chlorobium vibrioforme</name>
    <dbReference type="NCBI Taxonomy" id="1098"/>
    <lineage>
        <taxon>Bacteria</taxon>
        <taxon>Pseudomonadati</taxon>
        <taxon>Chlorobiota</taxon>
        <taxon>Chlorobiia</taxon>
        <taxon>Chlorobiales</taxon>
        <taxon>Chlorobiaceae</taxon>
        <taxon>Prosthecochloris</taxon>
    </lineage>
</organism>
<evidence type="ECO:0000313" key="2">
    <source>
        <dbReference type="EMBL" id="TNJ36925.1"/>
    </source>
</evidence>